<protein>
    <recommendedName>
        <fullName evidence="4">Secondary thiamine-phosphate synthase enzyme</fullName>
    </recommendedName>
</protein>
<dbReference type="Gene3D" id="2.60.120.460">
    <property type="entry name" value="YjbQ-like"/>
    <property type="match status" value="1"/>
</dbReference>
<reference evidence="2 3" key="1">
    <citation type="journal article" date="2010" name="Stand. Genomic Sci.">
        <title>Complete genome sequence of Desulfarculus baarsii type strain (2st14).</title>
        <authorList>
            <person name="Sun H."/>
            <person name="Spring S."/>
            <person name="Lapidus A."/>
            <person name="Davenport K."/>
            <person name="Del Rio T.G."/>
            <person name="Tice H."/>
            <person name="Nolan M."/>
            <person name="Copeland A."/>
            <person name="Cheng J.F."/>
            <person name="Lucas S."/>
            <person name="Tapia R."/>
            <person name="Goodwin L."/>
            <person name="Pitluck S."/>
            <person name="Ivanova N."/>
            <person name="Pagani I."/>
            <person name="Mavromatis K."/>
            <person name="Ovchinnikova G."/>
            <person name="Pati A."/>
            <person name="Chen A."/>
            <person name="Palaniappan K."/>
            <person name="Hauser L."/>
            <person name="Chang Y.J."/>
            <person name="Jeffries C.D."/>
            <person name="Detter J.C."/>
            <person name="Han C."/>
            <person name="Rohde M."/>
            <person name="Brambilla E."/>
            <person name="Goker M."/>
            <person name="Woyke T."/>
            <person name="Bristow J."/>
            <person name="Eisen J.A."/>
            <person name="Markowitz V."/>
            <person name="Hugenholtz P."/>
            <person name="Kyrpides N.C."/>
            <person name="Klenk H.P."/>
            <person name="Land M."/>
        </authorList>
    </citation>
    <scope>NUCLEOTIDE SEQUENCE [LARGE SCALE GENOMIC DNA]</scope>
    <source>
        <strain evidence="3">ATCC 33931 / DSM 2075 / LMG 7858 / VKM B-1802 / 2st14</strain>
    </source>
</reference>
<dbReference type="SUPFAM" id="SSF111038">
    <property type="entry name" value="YjbQ-like"/>
    <property type="match status" value="1"/>
</dbReference>
<evidence type="ECO:0000256" key="1">
    <source>
        <dbReference type="ARBA" id="ARBA00005534"/>
    </source>
</evidence>
<dbReference type="PANTHER" id="PTHR30615:SF8">
    <property type="entry name" value="UPF0047 PROTEIN C4A8.02C"/>
    <property type="match status" value="1"/>
</dbReference>
<organism evidence="2 3">
    <name type="scientific">Desulfarculus baarsii (strain ATCC 33931 / DSM 2075 / LMG 7858 / VKM B-1802 / 2st14)</name>
    <dbReference type="NCBI Taxonomy" id="644282"/>
    <lineage>
        <taxon>Bacteria</taxon>
        <taxon>Pseudomonadati</taxon>
        <taxon>Thermodesulfobacteriota</taxon>
        <taxon>Desulfarculia</taxon>
        <taxon>Desulfarculales</taxon>
        <taxon>Desulfarculaceae</taxon>
        <taxon>Desulfarculus</taxon>
    </lineage>
</organism>
<gene>
    <name evidence="2" type="ordered locus">Deba_0964</name>
</gene>
<dbReference type="eggNOG" id="COG0432">
    <property type="taxonomic scope" value="Bacteria"/>
</dbReference>
<name>E1QFJ8_DESB2</name>
<dbReference type="STRING" id="644282.Deba_0964"/>
<dbReference type="RefSeq" id="WP_013257788.1">
    <property type="nucleotide sequence ID" value="NC_014365.1"/>
</dbReference>
<dbReference type="EMBL" id="CP002085">
    <property type="protein sequence ID" value="ADK84334.1"/>
    <property type="molecule type" value="Genomic_DNA"/>
</dbReference>
<proteinExistence type="inferred from homology"/>
<evidence type="ECO:0000313" key="2">
    <source>
        <dbReference type="EMBL" id="ADK84334.1"/>
    </source>
</evidence>
<dbReference type="KEGG" id="dbr:Deba_0964"/>
<dbReference type="HOGENOM" id="CLU_096980_1_1_7"/>
<accession>E1QFJ8</accession>
<evidence type="ECO:0008006" key="4">
    <source>
        <dbReference type="Google" id="ProtNLM"/>
    </source>
</evidence>
<dbReference type="OrthoDB" id="9801725at2"/>
<evidence type="ECO:0000313" key="3">
    <source>
        <dbReference type="Proteomes" id="UP000009047"/>
    </source>
</evidence>
<dbReference type="Proteomes" id="UP000009047">
    <property type="component" value="Chromosome"/>
</dbReference>
<dbReference type="AlphaFoldDB" id="E1QFJ8"/>
<dbReference type="PIRSF" id="PIRSF004681">
    <property type="entry name" value="UCP004681"/>
    <property type="match status" value="1"/>
</dbReference>
<dbReference type="InterPro" id="IPR001602">
    <property type="entry name" value="UPF0047_YjbQ-like"/>
</dbReference>
<dbReference type="Pfam" id="PF01894">
    <property type="entry name" value="YjbQ"/>
    <property type="match status" value="1"/>
</dbReference>
<dbReference type="InterPro" id="IPR035917">
    <property type="entry name" value="YjbQ-like_sf"/>
</dbReference>
<keyword evidence="3" id="KW-1185">Reference proteome</keyword>
<comment type="similarity">
    <text evidence="1">Belongs to the UPF0047 family.</text>
</comment>
<sequence length="133" mass="14231">MPRETIFIETTARAQAIEITDQARRIVAQSGVKDGWCTIFVPHTTAAVTINEAADPAVMADVLRALEGLVPWSASYAHQEGNSAAHIKAILTGSSARAPVSGGRLGLGQWQGLFFMEFDGPRRRRALVDVSAG</sequence>
<dbReference type="PANTHER" id="PTHR30615">
    <property type="entry name" value="UNCHARACTERIZED PROTEIN YJBQ-RELATED"/>
    <property type="match status" value="1"/>
</dbReference>
<dbReference type="NCBIfam" id="TIGR00149">
    <property type="entry name" value="TIGR00149_YjbQ"/>
    <property type="match status" value="1"/>
</dbReference>